<dbReference type="GO" id="GO:0046464">
    <property type="term" value="P:acylglycerol catabolic process"/>
    <property type="evidence" value="ECO:0007669"/>
    <property type="project" value="TreeGrafter"/>
</dbReference>
<dbReference type="PANTHER" id="PTHR43798:SF33">
    <property type="entry name" value="HYDROLASE, PUTATIVE (AFU_ORTHOLOGUE AFUA_2G14860)-RELATED"/>
    <property type="match status" value="1"/>
</dbReference>
<dbReference type="PANTHER" id="PTHR43798">
    <property type="entry name" value="MONOACYLGLYCEROL LIPASE"/>
    <property type="match status" value="1"/>
</dbReference>
<dbReference type="InterPro" id="IPR029058">
    <property type="entry name" value="AB_hydrolase_fold"/>
</dbReference>
<protein>
    <submittedName>
        <fullName evidence="2 3">Hydrolase or acyltransferase (Alpha/beta hydrolase superfamily)</fullName>
    </submittedName>
</protein>
<evidence type="ECO:0000313" key="5">
    <source>
        <dbReference type="Proteomes" id="UP000236536"/>
    </source>
</evidence>
<keyword evidence="3" id="KW-0808">Transferase</keyword>
<dbReference type="EMBL" id="CP010725">
    <property type="protein sequence ID" value="AUQ98072.1"/>
    <property type="molecule type" value="Genomic_DNA"/>
</dbReference>
<dbReference type="SUPFAM" id="SSF53474">
    <property type="entry name" value="alpha/beta-Hydrolases"/>
    <property type="match status" value="1"/>
</dbReference>
<proteinExistence type="predicted"/>
<name>A0A2I7M0W2_9RHOB</name>
<gene>
    <name evidence="2" type="ORF">PhaeoP66_02685</name>
    <name evidence="3" type="ORF">PhaeoP88_00675</name>
</gene>
<dbReference type="Proteomes" id="UP000236536">
    <property type="component" value="Chromosome"/>
</dbReference>
<dbReference type="InterPro" id="IPR000073">
    <property type="entry name" value="AB_hydrolase_1"/>
</dbReference>
<keyword evidence="3" id="KW-0378">Hydrolase</keyword>
<dbReference type="Pfam" id="PF00561">
    <property type="entry name" value="Abhydrolase_1"/>
    <property type="match status" value="1"/>
</dbReference>
<reference evidence="3 4" key="1">
    <citation type="journal article" date="2017" name="Front. Microbiol.">
        <title>Phaeobacter piscinae sp. nov., a species of the Roseobacter group and potential aquaculture probiont.</title>
        <authorList>
            <person name="Sonnenschein E.C."/>
            <person name="Phippen C.B.W."/>
            <person name="Nielsen K.F."/>
            <person name="Mateiu R.V."/>
            <person name="Melchiorsen J."/>
            <person name="Gram L."/>
            <person name="Overmann J."/>
            <person name="Freese H.M."/>
        </authorList>
    </citation>
    <scope>NUCLEOTIDE SEQUENCE [LARGE SCALE GENOMIC DNA]</scope>
    <source>
        <strain evidence="3 4">P88</strain>
    </source>
</reference>
<evidence type="ECO:0000313" key="2">
    <source>
        <dbReference type="EMBL" id="AUQ95442.1"/>
    </source>
</evidence>
<evidence type="ECO:0000313" key="3">
    <source>
        <dbReference type="EMBL" id="AUQ98072.1"/>
    </source>
</evidence>
<dbReference type="GO" id="GO:0047372">
    <property type="term" value="F:monoacylglycerol lipase activity"/>
    <property type="evidence" value="ECO:0007669"/>
    <property type="project" value="TreeGrafter"/>
</dbReference>
<organism evidence="3 4">
    <name type="scientific">Phaeobacter inhibens</name>
    <dbReference type="NCBI Taxonomy" id="221822"/>
    <lineage>
        <taxon>Bacteria</taxon>
        <taxon>Pseudomonadati</taxon>
        <taxon>Pseudomonadota</taxon>
        <taxon>Alphaproteobacteria</taxon>
        <taxon>Rhodobacterales</taxon>
        <taxon>Roseobacteraceae</taxon>
        <taxon>Phaeobacter</taxon>
    </lineage>
</organism>
<feature type="domain" description="AB hydrolase-1" evidence="1">
    <location>
        <begin position="370"/>
        <end position="593"/>
    </location>
</feature>
<keyword evidence="5" id="KW-1185">Reference proteome</keyword>
<dbReference type="RefSeq" id="WP_102874720.1">
    <property type="nucleotide sequence ID" value="NZ_CP010705.1"/>
</dbReference>
<dbReference type="EMBL" id="CP010705">
    <property type="protein sequence ID" value="AUQ95442.1"/>
    <property type="molecule type" value="Genomic_DNA"/>
</dbReference>
<evidence type="ECO:0000313" key="4">
    <source>
        <dbReference type="Proteomes" id="UP000236447"/>
    </source>
</evidence>
<sequence>MGKTAGDNSVSDALSDETVAAAVYASVLGAANAEAWRDRLNRAGYDDVSELASRSAIGSGHASRQTAATVGWEGLKTQASDIDLTSVFSAEGEATGPVLIGRHFDRAIYLRSRLAAAQNHGFWPELQTVLPCGDRNWTLVSHEAEVLAAGGDWPGSGRVTDPFMSEKLQITDADLPKWQNLFDAGARRPALVLLRAAGGHLLMCQPLGGRAVFSNMTDGFAGSDQIGSGRVDRPLRPLGAADLAAPAFLVEQVQTAWSDMAATLIAKRFGFGQQEMSLLRRLLTSDDWIELRIGTGGQRGPELAVLGRMLTKTAAPSCPEMLRFLAHLIAQTVEDYKIAAGVASPPQKWLSLPCGLSSRYLRFGAERGQAVIFVHGIFDGIAGVQRLQPMLRARGLQVLAPLRCGYGASDRLPRQADPVDLFITQLEALIDAEGLERPILLGHRSGCMFTAAAGRRLRDRLGGVVGVGATLPLPSIGQAGALRGHQRAMALSAVHARAVLPLVVRSWSRSVRQKGPQVLVSRQIAKDSADRRLLADPGLSAVLEQSHRMMMQHGRGGYETDLRLAARSRDTRHSAKAAPTIYLHGGEDTVTPAERLQAALGPGSADLQIRISKRAGTMLLYAQPELVFAAIEDLRQRIPS</sequence>
<reference evidence="4 5" key="2">
    <citation type="journal article" date="2017" name="Genome Biol. Evol.">
        <title>Trajectories and Drivers of Genome Evolution in Surface-Associated Marine Phaeobacter.</title>
        <authorList>
            <person name="Freese H.M."/>
            <person name="Sikorski J."/>
            <person name="Bunk B."/>
            <person name="Scheuner C."/>
            <person name="Meier-Kolthoff J.P."/>
            <person name="Sproer C."/>
            <person name="Gram L."/>
            <person name="Overmann J."/>
        </authorList>
    </citation>
    <scope>NUCLEOTIDE SEQUENCE [LARGE SCALE GENOMIC DNA]</scope>
    <source>
        <strain evidence="2 5">P66</strain>
        <strain evidence="3 4">P88</strain>
    </source>
</reference>
<dbReference type="Gene3D" id="3.40.50.1820">
    <property type="entry name" value="alpha/beta hydrolase"/>
    <property type="match status" value="1"/>
</dbReference>
<evidence type="ECO:0000259" key="1">
    <source>
        <dbReference type="Pfam" id="PF00561"/>
    </source>
</evidence>
<dbReference type="GO" id="GO:0016746">
    <property type="term" value="F:acyltransferase activity"/>
    <property type="evidence" value="ECO:0007669"/>
    <property type="project" value="UniProtKB-KW"/>
</dbReference>
<keyword evidence="3" id="KW-0012">Acyltransferase</keyword>
<dbReference type="AlphaFoldDB" id="A0A2I7M0W2"/>
<dbReference type="Proteomes" id="UP000236447">
    <property type="component" value="Chromosome"/>
</dbReference>
<dbReference type="InterPro" id="IPR050266">
    <property type="entry name" value="AB_hydrolase_sf"/>
</dbReference>
<dbReference type="GO" id="GO:0016020">
    <property type="term" value="C:membrane"/>
    <property type="evidence" value="ECO:0007669"/>
    <property type="project" value="TreeGrafter"/>
</dbReference>
<reference evidence="2 5" key="3">
    <citation type="journal article" date="2017" name="Int. J. Syst. Evol. Microbiol.">
        <title>Adaptation of Surface-Associated Bacteria to the Open Ocean: A Genomically Distinct Subpopulation of Phaeobacter gallaeciensis Colonizes Pacific Mesozooplankton.</title>
        <authorList>
            <person name="Freese H.M."/>
            <person name="Methner A."/>
            <person name="Overmann J."/>
        </authorList>
    </citation>
    <scope>NUCLEOTIDE SEQUENCE [LARGE SCALE GENOMIC DNA]</scope>
    <source>
        <strain evidence="2 5">P66</strain>
    </source>
</reference>
<accession>A0A2I7M0W2</accession>